<proteinExistence type="predicted"/>
<name>A0A446ZMB3_ACICA</name>
<dbReference type="Proteomes" id="UP000294355">
    <property type="component" value="Chromosome"/>
</dbReference>
<reference evidence="2 3" key="1">
    <citation type="submission" date="2018-08" db="EMBL/GenBank/DDBJ databases">
        <authorList>
            <person name="Gonzaga-Molto A."/>
        </authorList>
    </citation>
    <scope>NUCLEOTIDE SEQUENCE [LARGE SCALE GENOMIC DNA]</scope>
    <source>
        <strain evidence="2">Acinetobacter calcoaceticus str. 2117</strain>
    </source>
</reference>
<dbReference type="RefSeq" id="WP_133975017.1">
    <property type="nucleotide sequence ID" value="NZ_LS999521.1"/>
</dbReference>
<accession>A0A446ZMB3</accession>
<evidence type="ECO:0000313" key="2">
    <source>
        <dbReference type="EMBL" id="VAX45646.1"/>
    </source>
</evidence>
<dbReference type="AlphaFoldDB" id="A0A446ZMB3"/>
<dbReference type="EMBL" id="LS999521">
    <property type="protein sequence ID" value="VAX45646.1"/>
    <property type="molecule type" value="Genomic_DNA"/>
</dbReference>
<dbReference type="OrthoDB" id="6711671at2"/>
<organism evidence="2 3">
    <name type="scientific">Acinetobacter calcoaceticus</name>
    <dbReference type="NCBI Taxonomy" id="471"/>
    <lineage>
        <taxon>Bacteria</taxon>
        <taxon>Pseudomonadati</taxon>
        <taxon>Pseudomonadota</taxon>
        <taxon>Gammaproteobacteria</taxon>
        <taxon>Moraxellales</taxon>
        <taxon>Moraxellaceae</taxon>
        <taxon>Acinetobacter</taxon>
        <taxon>Acinetobacter calcoaceticus/baumannii complex</taxon>
    </lineage>
</organism>
<sequence length="131" mass="15158" precursor="true">MNIAKFLLTVLIVVTCISSNATPTPEIEKAVISEHKTYQDFKETFMFLIAKLTEESKAESDEESVSDAHWTCVNQQEIVKMFNNNKKYKKQFDQEFAKEYPSFDATLDGFQKSVIEMKSFCDQMQVAYDKI</sequence>
<evidence type="ECO:0000256" key="1">
    <source>
        <dbReference type="SAM" id="SignalP"/>
    </source>
</evidence>
<keyword evidence="1" id="KW-0732">Signal</keyword>
<gene>
    <name evidence="2" type="ORF">AC2117_02845</name>
</gene>
<feature type="signal peptide" evidence="1">
    <location>
        <begin position="1"/>
        <end position="21"/>
    </location>
</feature>
<protein>
    <submittedName>
        <fullName evidence="2">Uncharacterized protein</fullName>
    </submittedName>
</protein>
<feature type="chain" id="PRO_5019100960" evidence="1">
    <location>
        <begin position="22"/>
        <end position="131"/>
    </location>
</feature>
<evidence type="ECO:0000313" key="3">
    <source>
        <dbReference type="Proteomes" id="UP000294355"/>
    </source>
</evidence>